<dbReference type="OrthoDB" id="327726at2759"/>
<dbReference type="GO" id="GO:0005634">
    <property type="term" value="C:nucleus"/>
    <property type="evidence" value="ECO:0007669"/>
    <property type="project" value="TreeGrafter"/>
</dbReference>
<feature type="compositionally biased region" description="Low complexity" evidence="1">
    <location>
        <begin position="393"/>
        <end position="409"/>
    </location>
</feature>
<accession>Q22SJ3</accession>
<gene>
    <name evidence="3" type="ORF">TTHERM_00001440</name>
</gene>
<dbReference type="GeneID" id="7832373"/>
<dbReference type="Proteomes" id="UP000009168">
    <property type="component" value="Unassembled WGS sequence"/>
</dbReference>
<keyword evidence="2" id="KW-0472">Membrane</keyword>
<dbReference type="FunCoup" id="Q22SJ3">
    <property type="interactions" value="57"/>
</dbReference>
<feature type="transmembrane region" description="Helical" evidence="2">
    <location>
        <begin position="329"/>
        <end position="348"/>
    </location>
</feature>
<dbReference type="GO" id="GO:0007131">
    <property type="term" value="P:reciprocal meiotic recombination"/>
    <property type="evidence" value="ECO:0007669"/>
    <property type="project" value="TreeGrafter"/>
</dbReference>
<feature type="transmembrane region" description="Helical" evidence="2">
    <location>
        <begin position="35"/>
        <end position="55"/>
    </location>
</feature>
<evidence type="ECO:0000313" key="3">
    <source>
        <dbReference type="EMBL" id="EAR87779.3"/>
    </source>
</evidence>
<evidence type="ECO:0000256" key="2">
    <source>
        <dbReference type="SAM" id="Phobius"/>
    </source>
</evidence>
<evidence type="ECO:0000256" key="1">
    <source>
        <dbReference type="SAM" id="MobiDB-lite"/>
    </source>
</evidence>
<dbReference type="PANTHER" id="PTHR31398">
    <property type="entry name" value="MEIOTIC NUCLEAR DIVISION PROTEIN 1 HOMOLOG"/>
    <property type="match status" value="1"/>
</dbReference>
<feature type="region of interest" description="Disordered" evidence="1">
    <location>
        <begin position="572"/>
        <end position="597"/>
    </location>
</feature>
<dbReference type="AlphaFoldDB" id="Q22SJ3"/>
<evidence type="ECO:0000313" key="4">
    <source>
        <dbReference type="Proteomes" id="UP000009168"/>
    </source>
</evidence>
<organism evidence="3 4">
    <name type="scientific">Tetrahymena thermophila (strain SB210)</name>
    <dbReference type="NCBI Taxonomy" id="312017"/>
    <lineage>
        <taxon>Eukaryota</taxon>
        <taxon>Sar</taxon>
        <taxon>Alveolata</taxon>
        <taxon>Ciliophora</taxon>
        <taxon>Intramacronucleata</taxon>
        <taxon>Oligohymenophorea</taxon>
        <taxon>Hymenostomatida</taxon>
        <taxon>Tetrahymenina</taxon>
        <taxon>Tetrahymenidae</taxon>
        <taxon>Tetrahymena</taxon>
    </lineage>
</organism>
<protein>
    <submittedName>
        <fullName evidence="3">Transmembrane protein, putative</fullName>
    </submittedName>
</protein>
<proteinExistence type="predicted"/>
<keyword evidence="4" id="KW-1185">Reference proteome</keyword>
<dbReference type="EMBL" id="GG662845">
    <property type="protein sequence ID" value="EAR87779.3"/>
    <property type="molecule type" value="Genomic_DNA"/>
</dbReference>
<dbReference type="eggNOG" id="ENOG502SJ6P">
    <property type="taxonomic scope" value="Eukaryota"/>
</dbReference>
<dbReference type="PANTHER" id="PTHR31398:SF0">
    <property type="entry name" value="MEIOTIC NUCLEAR DIVISION PROTEIN 1 HOMOLOG"/>
    <property type="match status" value="1"/>
</dbReference>
<feature type="compositionally biased region" description="Basic and acidic residues" evidence="1">
    <location>
        <begin position="574"/>
        <end position="597"/>
    </location>
</feature>
<dbReference type="RefSeq" id="XP_001008024.3">
    <property type="nucleotide sequence ID" value="XM_001008024.3"/>
</dbReference>
<name>Q22SJ3_TETTS</name>
<sequence length="1041" mass="121775">MLDSLLSYYFLRQLDVFGTQITLNYKRDPQFRTSFGGGITVCCIFFIAVICFSTLNDLFQKTQVSFVQSTSYSVQPDSILFDSNQFMIAIQYDQPNFIKRPYVNITFQQSHFHRFINGTTVKNKTNIDLEPCTIDHFIGLPSYNQNWTYTFQLENLQDFLCLKKGTTFQIGGIFENEDFYYVKFSISKCINNTSNNSNKAWNPVCESHDVVAANQNQDSRIRFYISNNLLNPERAQNSISSYLDSALFNVQQGSMYTTANMYINSQTLITDESIFPISNVNTVNLMQYKVSETWQQYAIGNFDTFCDIYFRRSYYSTVIHKSYLKLAQVISYIGGFSQVFILISAFLVRKYNSYNLYLELANRLYDFDIPNLENTKENTHKTTIYNNSAIDSNINNNTNENNHQNTSQHVSVPKEQTKINLQNTSQEDKNNLQFPQLNQEVLLDLKNQQINPQISFQQLDENPKNLKDQQTGKEQQITQFVPLDQIRKVLMEKGIGKQYYQTDYFSENTESDQIQFSKQQNNIKNINLIQNQLKNNRLKTFQSKNNNNNLFVQNNNNKQNQQVINNFNQSINQNEDKPKENSPQKLEENNPQKLEENNPQKLEENFESQIGQKNEDLSFQSINQDFQMKNKTFPSSKFQSYKENTQNSIFIKDLSKIDKTQPENNILSQRSNFKYSYSSRKNLFESTDKNPQLQIKRVVSSFGASPNNKNMTKIVQEKYGGAVEQFLENKFKSIISRENKIWVDFKYFMNQLTCGKFFNSDHIKLINKAKNLVSEDLDIFNILDRQKEVEKMKKLFLNEDQQVLFNFFPKPIISIKSNQNQLSMKDLKQEQIDLQKSVSQVQKQSKKLNLTFKQTRTVAKAIIKFKKAKNSNISNYLKLFNHYLKLSQEQNQESNNIQTAINKKLIHLLGEEMRNIFEVAKKMQQKPTEIQQANQNNQQLLPSQYNQQSTKIENMFNTDQPLNTQNPHQIIQSSNFPQIQQQSSKLITFDSLFASSNNLKDCKQINLQKQLFPQQIEIQLQENNQIFEKNLNEKMLNEGKK</sequence>
<reference evidence="4" key="1">
    <citation type="journal article" date="2006" name="PLoS Biol.">
        <title>Macronuclear genome sequence of the ciliate Tetrahymena thermophila, a model eukaryote.</title>
        <authorList>
            <person name="Eisen J.A."/>
            <person name="Coyne R.S."/>
            <person name="Wu M."/>
            <person name="Wu D."/>
            <person name="Thiagarajan M."/>
            <person name="Wortman J.R."/>
            <person name="Badger J.H."/>
            <person name="Ren Q."/>
            <person name="Amedeo P."/>
            <person name="Jones K.M."/>
            <person name="Tallon L.J."/>
            <person name="Delcher A.L."/>
            <person name="Salzberg S.L."/>
            <person name="Silva J.C."/>
            <person name="Haas B.J."/>
            <person name="Majoros W.H."/>
            <person name="Farzad M."/>
            <person name="Carlton J.M."/>
            <person name="Smith R.K. Jr."/>
            <person name="Garg J."/>
            <person name="Pearlman R.E."/>
            <person name="Karrer K.M."/>
            <person name="Sun L."/>
            <person name="Manning G."/>
            <person name="Elde N.C."/>
            <person name="Turkewitz A.P."/>
            <person name="Asai D.J."/>
            <person name="Wilkes D.E."/>
            <person name="Wang Y."/>
            <person name="Cai H."/>
            <person name="Collins K."/>
            <person name="Stewart B.A."/>
            <person name="Lee S.R."/>
            <person name="Wilamowska K."/>
            <person name="Weinberg Z."/>
            <person name="Ruzzo W.L."/>
            <person name="Wloga D."/>
            <person name="Gaertig J."/>
            <person name="Frankel J."/>
            <person name="Tsao C.-C."/>
            <person name="Gorovsky M.A."/>
            <person name="Keeling P.J."/>
            <person name="Waller R.F."/>
            <person name="Patron N.J."/>
            <person name="Cherry J.M."/>
            <person name="Stover N.A."/>
            <person name="Krieger C.J."/>
            <person name="del Toro C."/>
            <person name="Ryder H.F."/>
            <person name="Williamson S.C."/>
            <person name="Barbeau R.A."/>
            <person name="Hamilton E.P."/>
            <person name="Orias E."/>
        </authorList>
    </citation>
    <scope>NUCLEOTIDE SEQUENCE [LARGE SCALE GENOMIC DNA]</scope>
    <source>
        <strain evidence="4">SB210</strain>
    </source>
</reference>
<dbReference type="InParanoid" id="Q22SJ3"/>
<dbReference type="KEGG" id="tet:TTHERM_00001440"/>
<keyword evidence="2" id="KW-1133">Transmembrane helix</keyword>
<keyword evidence="2 3" id="KW-0812">Transmembrane</keyword>
<dbReference type="HOGENOM" id="CLU_007792_0_0_1"/>
<feature type="region of interest" description="Disordered" evidence="1">
    <location>
        <begin position="393"/>
        <end position="414"/>
    </location>
</feature>